<name>C9DG98_BPW14</name>
<dbReference type="Proteomes" id="UP000008986">
    <property type="component" value="Segment"/>
</dbReference>
<dbReference type="KEGG" id="vg:8684075"/>
<evidence type="ECO:0000313" key="2">
    <source>
        <dbReference type="Proteomes" id="UP000008986"/>
    </source>
</evidence>
<evidence type="ECO:0000313" key="1">
    <source>
        <dbReference type="EMBL" id="ACV50149.1"/>
    </source>
</evidence>
<keyword evidence="2" id="KW-1185">Reference proteome</keyword>
<dbReference type="RefSeq" id="YP_003358981.1">
    <property type="nucleotide sequence ID" value="NC_013697.1"/>
</dbReference>
<reference evidence="2" key="1">
    <citation type="submission" date="2009-07" db="EMBL/GenBank/DDBJ databases">
        <authorList>
            <person name="Kropinski A.M."/>
            <person name="Villegas A."/>
            <person name="Lingohr E.J."/>
        </authorList>
    </citation>
    <scope>NUCLEOTIDE SEQUENCE [LARGE SCALE GENOMIC DNA]</scope>
</reference>
<organism evidence="1 2">
    <name type="scientific">Delftia phage PhiW-14</name>
    <name type="common">Deftia acidovorans bacteriophage phiW-14</name>
    <dbReference type="NCBI Taxonomy" id="665032"/>
    <lineage>
        <taxon>Viruses</taxon>
        <taxon>Duplodnaviria</taxon>
        <taxon>Heunggongvirae</taxon>
        <taxon>Uroviricota</taxon>
        <taxon>Caudoviricetes</taxon>
        <taxon>Ionavirus</taxon>
        <taxon>Ionavirus W14</taxon>
    </lineage>
</organism>
<dbReference type="GeneID" id="8684075"/>
<protein>
    <submittedName>
        <fullName evidence="1">Uncharacterized protein</fullName>
    </submittedName>
</protein>
<proteinExistence type="predicted"/>
<gene>
    <name evidence="1" type="primary">127</name>
</gene>
<organismHost>
    <name type="scientific">Delftia acidovorans</name>
    <name type="common">Pseudomonas acidovorans</name>
    <name type="synonym">Comamonas acidovorans</name>
    <dbReference type="NCBI Taxonomy" id="80866"/>
</organismHost>
<dbReference type="EMBL" id="GQ357915">
    <property type="protein sequence ID" value="ACV50149.1"/>
    <property type="molecule type" value="Genomic_DNA"/>
</dbReference>
<accession>C9DG98</accession>
<sequence>MSHHPSDHAASGEKHKASGAINAYMVKGLTRKGIEVFDQLERKTTFHRQEAEQYIVDRTGDGAKEQFKLIHPGSTNIRARFIKAIA</sequence>